<name>A0A0D2GR75_9EURO</name>
<dbReference type="SUPFAM" id="SSF51905">
    <property type="entry name" value="FAD/NAD(P)-binding domain"/>
    <property type="match status" value="1"/>
</dbReference>
<dbReference type="VEuPathDB" id="FungiDB:Z518_09888"/>
<protein>
    <submittedName>
        <fullName evidence="2">Rhinocladiella mackenziei CBS 650.93 unplaced genomic scaffold supercont1.8, whole genome shotgun sequence</fullName>
    </submittedName>
</protein>
<dbReference type="HOGENOM" id="CLU_2039355_0_0_1"/>
<dbReference type="Pfam" id="PF07992">
    <property type="entry name" value="Pyr_redox_2"/>
    <property type="match status" value="1"/>
</dbReference>
<evidence type="ECO:0000313" key="2">
    <source>
        <dbReference type="EMBL" id="KIX00823.1"/>
    </source>
</evidence>
<reference evidence="2 3" key="1">
    <citation type="submission" date="2015-01" db="EMBL/GenBank/DDBJ databases">
        <title>The Genome Sequence of Rhinocladiella mackenzie CBS 650.93.</title>
        <authorList>
            <consortium name="The Broad Institute Genomics Platform"/>
            <person name="Cuomo C."/>
            <person name="de Hoog S."/>
            <person name="Gorbushina A."/>
            <person name="Stielow B."/>
            <person name="Teixiera M."/>
            <person name="Abouelleil A."/>
            <person name="Chapman S.B."/>
            <person name="Priest M."/>
            <person name="Young S.K."/>
            <person name="Wortman J."/>
            <person name="Nusbaum C."/>
            <person name="Birren B."/>
        </authorList>
    </citation>
    <scope>NUCLEOTIDE SEQUENCE [LARGE SCALE GENOMIC DNA]</scope>
    <source>
        <strain evidence="2 3">CBS 650.93</strain>
    </source>
</reference>
<organism evidence="2 3">
    <name type="scientific">Rhinocladiella mackenziei CBS 650.93</name>
    <dbReference type="NCBI Taxonomy" id="1442369"/>
    <lineage>
        <taxon>Eukaryota</taxon>
        <taxon>Fungi</taxon>
        <taxon>Dikarya</taxon>
        <taxon>Ascomycota</taxon>
        <taxon>Pezizomycotina</taxon>
        <taxon>Eurotiomycetes</taxon>
        <taxon>Chaetothyriomycetidae</taxon>
        <taxon>Chaetothyriales</taxon>
        <taxon>Herpotrichiellaceae</taxon>
        <taxon>Rhinocladiella</taxon>
    </lineage>
</organism>
<evidence type="ECO:0000259" key="1">
    <source>
        <dbReference type="Pfam" id="PF07992"/>
    </source>
</evidence>
<dbReference type="EMBL" id="KN847482">
    <property type="protein sequence ID" value="KIX00823.1"/>
    <property type="molecule type" value="Genomic_DNA"/>
</dbReference>
<keyword evidence="3" id="KW-1185">Reference proteome</keyword>
<accession>A0A0D2GR75</accession>
<feature type="domain" description="FAD/NAD(P)-binding" evidence="1">
    <location>
        <begin position="16"/>
        <end position="92"/>
    </location>
</feature>
<dbReference type="GeneID" id="25297959"/>
<dbReference type="AlphaFoldDB" id="A0A0D2GR75"/>
<dbReference type="OrthoDB" id="202203at2759"/>
<dbReference type="Proteomes" id="UP000053617">
    <property type="component" value="Unassembled WGS sequence"/>
</dbReference>
<dbReference type="RefSeq" id="XP_013267959.1">
    <property type="nucleotide sequence ID" value="XM_013412505.1"/>
</dbReference>
<proteinExistence type="predicted"/>
<sequence length="121" mass="13152">MTVEPPRERTDSVATKATLTLEDGKTMDADLHIPTTGRRPNTSFISNMLLTTDGRVETNLSTLRADKAGPRVDAIGDVASYGRPAVHLIPNAIPVLWCKHQARLTAGCRKGGELCWRGQDV</sequence>
<dbReference type="GO" id="GO:0016491">
    <property type="term" value="F:oxidoreductase activity"/>
    <property type="evidence" value="ECO:0007669"/>
    <property type="project" value="InterPro"/>
</dbReference>
<gene>
    <name evidence="2" type="ORF">Z518_09888</name>
</gene>
<evidence type="ECO:0000313" key="3">
    <source>
        <dbReference type="Proteomes" id="UP000053617"/>
    </source>
</evidence>
<dbReference type="InterPro" id="IPR036188">
    <property type="entry name" value="FAD/NAD-bd_sf"/>
</dbReference>
<dbReference type="Gene3D" id="3.50.50.60">
    <property type="entry name" value="FAD/NAD(P)-binding domain"/>
    <property type="match status" value="2"/>
</dbReference>
<dbReference type="STRING" id="1442369.A0A0D2GR75"/>
<dbReference type="InterPro" id="IPR023753">
    <property type="entry name" value="FAD/NAD-binding_dom"/>
</dbReference>